<evidence type="ECO:0000313" key="3">
    <source>
        <dbReference type="Proteomes" id="UP000580517"/>
    </source>
</evidence>
<reference evidence="2 3" key="1">
    <citation type="submission" date="2020-07" db="EMBL/GenBank/DDBJ databases">
        <title>Taxonomic revisions and descriptions of new bacterial species based on genomic comparisons in the high-G+C-content subgroup of the family Alcaligenaceae.</title>
        <authorList>
            <person name="Szabo A."/>
            <person name="Felfoldi T."/>
        </authorList>
    </citation>
    <scope>NUCLEOTIDE SEQUENCE [LARGE SCALE GENOMIC DNA]</scope>
    <source>
        <strain evidence="2 3">DSM 25264</strain>
    </source>
</reference>
<organism evidence="2 3">
    <name type="scientific">Allopusillimonas soli</name>
    <dbReference type="NCBI Taxonomy" id="659016"/>
    <lineage>
        <taxon>Bacteria</taxon>
        <taxon>Pseudomonadati</taxon>
        <taxon>Pseudomonadota</taxon>
        <taxon>Betaproteobacteria</taxon>
        <taxon>Burkholderiales</taxon>
        <taxon>Alcaligenaceae</taxon>
        <taxon>Allopusillimonas</taxon>
    </lineage>
</organism>
<dbReference type="Pfam" id="PF03401">
    <property type="entry name" value="TctC"/>
    <property type="match status" value="1"/>
</dbReference>
<dbReference type="InterPro" id="IPR005064">
    <property type="entry name" value="BUG"/>
</dbReference>
<protein>
    <submittedName>
        <fullName evidence="2">Uncharacterized protein</fullName>
    </submittedName>
</protein>
<sequence length="46" mass="4896">MGSALFAPTGTPSGIMRKLEQAVREIVKQPDMIARLNTLGIEPIGS</sequence>
<dbReference type="Proteomes" id="UP000580517">
    <property type="component" value="Unassembled WGS sequence"/>
</dbReference>
<comment type="similarity">
    <text evidence="1">Belongs to the UPF0065 (bug) family.</text>
</comment>
<comment type="caution">
    <text evidence="2">The sequence shown here is derived from an EMBL/GenBank/DDBJ whole genome shotgun (WGS) entry which is preliminary data.</text>
</comment>
<gene>
    <name evidence="2" type="ORF">H0A68_05145</name>
</gene>
<evidence type="ECO:0000256" key="1">
    <source>
        <dbReference type="ARBA" id="ARBA00006987"/>
    </source>
</evidence>
<name>A0A853FCI0_9BURK</name>
<evidence type="ECO:0000313" key="2">
    <source>
        <dbReference type="EMBL" id="NYT36251.1"/>
    </source>
</evidence>
<dbReference type="RefSeq" id="WP_129968150.1">
    <property type="nucleotide sequence ID" value="NZ_JACCEW010000001.1"/>
</dbReference>
<proteinExistence type="inferred from homology"/>
<dbReference type="InterPro" id="IPR042100">
    <property type="entry name" value="Bug_dom1"/>
</dbReference>
<keyword evidence="3" id="KW-1185">Reference proteome</keyword>
<dbReference type="AlphaFoldDB" id="A0A853FCI0"/>
<dbReference type="Gene3D" id="3.40.190.150">
    <property type="entry name" value="Bordetella uptake gene, domain 1"/>
    <property type="match status" value="1"/>
</dbReference>
<accession>A0A853FCI0</accession>
<dbReference type="EMBL" id="JACCEW010000001">
    <property type="protein sequence ID" value="NYT36251.1"/>
    <property type="molecule type" value="Genomic_DNA"/>
</dbReference>